<name>A0A1N7LXJ7_9RHOB</name>
<feature type="transmembrane region" description="Helical" evidence="6">
    <location>
        <begin position="320"/>
        <end position="344"/>
    </location>
</feature>
<comment type="similarity">
    <text evidence="6">Belongs to the binding-protein-dependent transport system permease family.</text>
</comment>
<keyword evidence="3 6" id="KW-0812">Transmembrane</keyword>
<gene>
    <name evidence="8" type="ORF">SAMN05421795_104235</name>
</gene>
<dbReference type="NCBIfam" id="TIGR01097">
    <property type="entry name" value="PhnE"/>
    <property type="match status" value="1"/>
</dbReference>
<evidence type="ECO:0000256" key="4">
    <source>
        <dbReference type="ARBA" id="ARBA00022989"/>
    </source>
</evidence>
<protein>
    <submittedName>
        <fullName evidence="8">Phosphonate transport system permease protein</fullName>
    </submittedName>
</protein>
<dbReference type="PANTHER" id="PTHR30043">
    <property type="entry name" value="PHOSPHONATES TRANSPORT SYSTEM PERMEASE PROTEIN"/>
    <property type="match status" value="1"/>
</dbReference>
<dbReference type="GO" id="GO:0015416">
    <property type="term" value="F:ABC-type phosphonate transporter activity"/>
    <property type="evidence" value="ECO:0007669"/>
    <property type="project" value="InterPro"/>
</dbReference>
<evidence type="ECO:0000313" key="9">
    <source>
        <dbReference type="Proteomes" id="UP000186098"/>
    </source>
</evidence>
<sequence>MSTTLTPAAAAPADPALRARVHGAMTRRRRLALALPVLLLAYLAYVFVAFDVAGIASRARPENAATLLNDFWSHKTHVTRDNRSDTLQVAIEGENKGTYPDGQTPAWVHTGPTSDGPTADGTTAGGETVIDLPDGSRITYGRDISALIERPDFGTIRVARVGRDITLELPPGAALPDWISASARRVNVTGPGWRFSMTNARTETFRYAPGWELFFFTLESPFAGRSLPDLVALALWEPRLDPARPNLAGMADDFWNNRMWRHGDVVWALGETVLMAFLGTMGAGLIALPLAFLAASNFAPARLIRLALRRMFDFFRGVDGLIWTVILSRAFGPGPMTGALAILMTDTGTFGKTFSEALENIDTRQVEGVGATGANALQRARFGVMPQVAPVILSQLLYYLESNTRSATVIGALVGGGIGLLLTQAINTQKDWEEVCYYIVLIVGMVMAMDSLSGWLRRRFIKG</sequence>
<feature type="transmembrane region" description="Helical" evidence="6">
    <location>
        <begin position="407"/>
        <end position="426"/>
    </location>
</feature>
<dbReference type="CDD" id="cd06261">
    <property type="entry name" value="TM_PBP2"/>
    <property type="match status" value="1"/>
</dbReference>
<evidence type="ECO:0000256" key="5">
    <source>
        <dbReference type="ARBA" id="ARBA00023136"/>
    </source>
</evidence>
<dbReference type="InterPro" id="IPR005769">
    <property type="entry name" value="PhnE/PtxC"/>
</dbReference>
<reference evidence="9" key="1">
    <citation type="submission" date="2017-01" db="EMBL/GenBank/DDBJ databases">
        <authorList>
            <person name="Varghese N."/>
            <person name="Submissions S."/>
        </authorList>
    </citation>
    <scope>NUCLEOTIDE SEQUENCE [LARGE SCALE GENOMIC DNA]</scope>
    <source>
        <strain evidence="9">DSM 18714</strain>
    </source>
</reference>
<accession>A0A1N7LXJ7</accession>
<dbReference type="AlphaFoldDB" id="A0A1N7LXJ7"/>
<keyword evidence="9" id="KW-1185">Reference proteome</keyword>
<keyword evidence="4 6" id="KW-1133">Transmembrane helix</keyword>
<dbReference type="GO" id="GO:0005886">
    <property type="term" value="C:plasma membrane"/>
    <property type="evidence" value="ECO:0007669"/>
    <property type="project" value="UniProtKB-SubCell"/>
</dbReference>
<keyword evidence="5 6" id="KW-0472">Membrane</keyword>
<dbReference type="RefSeq" id="WP_083947719.1">
    <property type="nucleotide sequence ID" value="NZ_FTOM01000004.1"/>
</dbReference>
<proteinExistence type="inferred from homology"/>
<organism evidence="8 9">
    <name type="scientific">Phaeovulum vinaykumarii</name>
    <dbReference type="NCBI Taxonomy" id="407234"/>
    <lineage>
        <taxon>Bacteria</taxon>
        <taxon>Pseudomonadati</taxon>
        <taxon>Pseudomonadota</taxon>
        <taxon>Alphaproteobacteria</taxon>
        <taxon>Rhodobacterales</taxon>
        <taxon>Paracoccaceae</taxon>
        <taxon>Phaeovulum</taxon>
    </lineage>
</organism>
<feature type="transmembrane region" description="Helical" evidence="6">
    <location>
        <begin position="31"/>
        <end position="50"/>
    </location>
</feature>
<evidence type="ECO:0000256" key="6">
    <source>
        <dbReference type="RuleBase" id="RU363032"/>
    </source>
</evidence>
<feature type="domain" description="ABC transmembrane type-1" evidence="7">
    <location>
        <begin position="269"/>
        <end position="453"/>
    </location>
</feature>
<dbReference type="Pfam" id="PF00528">
    <property type="entry name" value="BPD_transp_1"/>
    <property type="match status" value="1"/>
</dbReference>
<keyword evidence="2 6" id="KW-0813">Transport</keyword>
<dbReference type="InterPro" id="IPR035906">
    <property type="entry name" value="MetI-like_sf"/>
</dbReference>
<dbReference type="STRING" id="407234.SAMN05421795_104235"/>
<dbReference type="InterPro" id="IPR000515">
    <property type="entry name" value="MetI-like"/>
</dbReference>
<dbReference type="SUPFAM" id="SSF161098">
    <property type="entry name" value="MetI-like"/>
    <property type="match status" value="1"/>
</dbReference>
<comment type="subcellular location">
    <subcellularLocation>
        <location evidence="1 6">Cell membrane</location>
        <topology evidence="1 6">Multi-pass membrane protein</topology>
    </subcellularLocation>
</comment>
<evidence type="ECO:0000313" key="8">
    <source>
        <dbReference type="EMBL" id="SIS78532.1"/>
    </source>
</evidence>
<dbReference type="Proteomes" id="UP000186098">
    <property type="component" value="Unassembled WGS sequence"/>
</dbReference>
<evidence type="ECO:0000256" key="3">
    <source>
        <dbReference type="ARBA" id="ARBA00022692"/>
    </source>
</evidence>
<feature type="transmembrane region" description="Helical" evidence="6">
    <location>
        <begin position="438"/>
        <end position="456"/>
    </location>
</feature>
<dbReference type="PROSITE" id="PS50928">
    <property type="entry name" value="ABC_TM1"/>
    <property type="match status" value="1"/>
</dbReference>
<dbReference type="PANTHER" id="PTHR30043:SF9">
    <property type="entry name" value="PHOSPHONATES TRANSPORT SYSTEM PERMEASE PROTEIN"/>
    <property type="match status" value="1"/>
</dbReference>
<dbReference type="EMBL" id="FTOM01000004">
    <property type="protein sequence ID" value="SIS78532.1"/>
    <property type="molecule type" value="Genomic_DNA"/>
</dbReference>
<evidence type="ECO:0000256" key="2">
    <source>
        <dbReference type="ARBA" id="ARBA00022448"/>
    </source>
</evidence>
<evidence type="ECO:0000259" key="7">
    <source>
        <dbReference type="PROSITE" id="PS50928"/>
    </source>
</evidence>
<feature type="transmembrane region" description="Helical" evidence="6">
    <location>
        <begin position="274"/>
        <end position="299"/>
    </location>
</feature>
<dbReference type="Gene3D" id="1.10.3720.10">
    <property type="entry name" value="MetI-like"/>
    <property type="match status" value="1"/>
</dbReference>
<evidence type="ECO:0000256" key="1">
    <source>
        <dbReference type="ARBA" id="ARBA00004651"/>
    </source>
</evidence>